<feature type="domain" description="Methyltransferase FkbM" evidence="1">
    <location>
        <begin position="66"/>
        <end position="203"/>
    </location>
</feature>
<accession>A0A941GW60</accession>
<name>A0A941GW60_9CHRO</name>
<comment type="caution">
    <text evidence="2">The sequence shown here is derived from an EMBL/GenBank/DDBJ whole genome shotgun (WGS) entry which is preliminary data.</text>
</comment>
<keyword evidence="2" id="KW-0808">Transferase</keyword>
<keyword evidence="2" id="KW-0489">Methyltransferase</keyword>
<dbReference type="Proteomes" id="UP000767446">
    <property type="component" value="Unassembled WGS sequence"/>
</dbReference>
<dbReference type="AlphaFoldDB" id="A0A941GW60"/>
<sequence length="227" mass="25393">MIEPKECIVASNVHGMYCVPPSSKHRPACQHIIQGKVWEANTIEFMVQNCGLGDIVHAGIFFGDFLPALSRNLRISAKIWAFEPIAENFHCAEWTVRINNLTNVNLNNFALSNTNSVATFQVQDETGKPLGGASHFTKKEIKDEQAEKISCKKLDDLIPSDREVSIIQLDVEGHEAQALAGGINLIKRCLPIIILEQSPRKWIEQNLSPLGYEEVGKVHINNIWQVK</sequence>
<dbReference type="NCBIfam" id="TIGR01444">
    <property type="entry name" value="fkbM_fam"/>
    <property type="match status" value="1"/>
</dbReference>
<proteinExistence type="predicted"/>
<organism evidence="2 3">
    <name type="scientific">Gomphosphaeria aponina SAG 52.96 = DSM 107014</name>
    <dbReference type="NCBI Taxonomy" id="1521640"/>
    <lineage>
        <taxon>Bacteria</taxon>
        <taxon>Bacillati</taxon>
        <taxon>Cyanobacteriota</taxon>
        <taxon>Cyanophyceae</taxon>
        <taxon>Oscillatoriophycideae</taxon>
        <taxon>Chroococcales</taxon>
        <taxon>Gomphosphaeriaceae</taxon>
        <taxon>Gomphosphaeria</taxon>
    </lineage>
</organism>
<dbReference type="Gene3D" id="3.40.50.150">
    <property type="entry name" value="Vaccinia Virus protein VP39"/>
    <property type="match status" value="1"/>
</dbReference>
<dbReference type="SUPFAM" id="SSF53335">
    <property type="entry name" value="S-adenosyl-L-methionine-dependent methyltransferases"/>
    <property type="match status" value="1"/>
</dbReference>
<gene>
    <name evidence="2" type="ORF">DSM107014_11860</name>
</gene>
<reference evidence="2" key="1">
    <citation type="submission" date="2021-02" db="EMBL/GenBank/DDBJ databases">
        <title>Metagenome analyses of Stigonema ocellatum DSM 106950, Chlorogloea purpurea SAG 13.99 and Gomphosphaeria aponina DSM 107014.</title>
        <authorList>
            <person name="Marter P."/>
            <person name="Huang S."/>
        </authorList>
    </citation>
    <scope>NUCLEOTIDE SEQUENCE</scope>
    <source>
        <strain evidence="2">JP213</strain>
    </source>
</reference>
<dbReference type="PANTHER" id="PTHR34203">
    <property type="entry name" value="METHYLTRANSFERASE, FKBM FAMILY PROTEIN"/>
    <property type="match status" value="1"/>
</dbReference>
<dbReference type="GO" id="GO:0008168">
    <property type="term" value="F:methyltransferase activity"/>
    <property type="evidence" value="ECO:0007669"/>
    <property type="project" value="UniProtKB-KW"/>
</dbReference>
<evidence type="ECO:0000313" key="3">
    <source>
        <dbReference type="Proteomes" id="UP000767446"/>
    </source>
</evidence>
<protein>
    <submittedName>
        <fullName evidence="2">FkbM family methyltransferase</fullName>
    </submittedName>
</protein>
<dbReference type="InterPro" id="IPR006342">
    <property type="entry name" value="FkbM_mtfrase"/>
</dbReference>
<dbReference type="EMBL" id="JADQBC010000077">
    <property type="protein sequence ID" value="MBR8828573.1"/>
    <property type="molecule type" value="Genomic_DNA"/>
</dbReference>
<evidence type="ECO:0000313" key="2">
    <source>
        <dbReference type="EMBL" id="MBR8828573.1"/>
    </source>
</evidence>
<dbReference type="Pfam" id="PF05050">
    <property type="entry name" value="Methyltransf_21"/>
    <property type="match status" value="1"/>
</dbReference>
<evidence type="ECO:0000259" key="1">
    <source>
        <dbReference type="Pfam" id="PF05050"/>
    </source>
</evidence>
<dbReference type="InterPro" id="IPR052514">
    <property type="entry name" value="SAM-dependent_MTase"/>
</dbReference>
<dbReference type="GO" id="GO:0032259">
    <property type="term" value="P:methylation"/>
    <property type="evidence" value="ECO:0007669"/>
    <property type="project" value="UniProtKB-KW"/>
</dbReference>
<dbReference type="PANTHER" id="PTHR34203:SF15">
    <property type="entry name" value="SLL1173 PROTEIN"/>
    <property type="match status" value="1"/>
</dbReference>
<dbReference type="InterPro" id="IPR029063">
    <property type="entry name" value="SAM-dependent_MTases_sf"/>
</dbReference>